<dbReference type="PANTHER" id="PTHR11909">
    <property type="entry name" value="CASEIN KINASE-RELATED"/>
    <property type="match status" value="1"/>
</dbReference>
<dbReference type="OrthoDB" id="5979581at2759"/>
<dbReference type="InterPro" id="IPR000719">
    <property type="entry name" value="Prot_kinase_dom"/>
</dbReference>
<evidence type="ECO:0000259" key="2">
    <source>
        <dbReference type="SMART" id="SM00220"/>
    </source>
</evidence>
<gene>
    <name evidence="3" type="ORF">EZS28_005681</name>
</gene>
<comment type="caution">
    <text evidence="3">The sequence shown here is derived from an EMBL/GenBank/DDBJ whole genome shotgun (WGS) entry which is preliminary data.</text>
</comment>
<dbReference type="Proteomes" id="UP000324800">
    <property type="component" value="Unassembled WGS sequence"/>
</dbReference>
<organism evidence="3 4">
    <name type="scientific">Streblomastix strix</name>
    <dbReference type="NCBI Taxonomy" id="222440"/>
    <lineage>
        <taxon>Eukaryota</taxon>
        <taxon>Metamonada</taxon>
        <taxon>Preaxostyla</taxon>
        <taxon>Oxymonadida</taxon>
        <taxon>Streblomastigidae</taxon>
        <taxon>Streblomastix</taxon>
    </lineage>
</organism>
<dbReference type="SMART" id="SM00220">
    <property type="entry name" value="S_TKc"/>
    <property type="match status" value="1"/>
</dbReference>
<dbReference type="InterPro" id="IPR011009">
    <property type="entry name" value="Kinase-like_dom_sf"/>
</dbReference>
<evidence type="ECO:0000313" key="3">
    <source>
        <dbReference type="EMBL" id="KAA6398794.1"/>
    </source>
</evidence>
<dbReference type="SUPFAM" id="SSF56112">
    <property type="entry name" value="Protein kinase-like (PK-like)"/>
    <property type="match status" value="1"/>
</dbReference>
<dbReference type="GO" id="GO:0005524">
    <property type="term" value="F:ATP binding"/>
    <property type="evidence" value="ECO:0007669"/>
    <property type="project" value="InterPro"/>
</dbReference>
<evidence type="ECO:0000313" key="4">
    <source>
        <dbReference type="Proteomes" id="UP000324800"/>
    </source>
</evidence>
<sequence length="477" mass="54145">MTVVDFTTKVGDIINDNYKIVRKISHGDFRPIFYAIDIKMRQIALMLEKDTDEQTEICIRSAILKILANSNHIPKFYKYGSYKSYKFLAFQLLGPNMIDLINYKKPFKFSLHSVLKFGIQAIETLQIGNFLIGNTQETSGTFYLIGFGLCKKLNRKNDIVVKPTNKGRFRGSLKYASLNAHNLIELGRQDDLISLLYILVEFYNGINNDPFSSNSLGRRSSVLSPPLFLGKSNTVQEFIEVLDALTGIKSDDSFNPFEYNNRTESQSPVRQDNFVEQFIDGMKKKDDKYKQLDWAQFVEQTGGSNLNEEFDGIDISERDDPLSETTTQSSTVPQYLSFLNRNSLSLQKSQSGSQVSLEIYSPPIVEDSQQSPHINLYHRRYLSPSNSAVERKISPEILSQEVHPINEVIHSQPGSSRTHNTLLANLMVNKSPQLLIQQARQQFDPAPKSPLGAKITEELKDWSTNESQKNVMGGIKE</sequence>
<reference evidence="3 4" key="1">
    <citation type="submission" date="2019-03" db="EMBL/GenBank/DDBJ databases">
        <title>Single cell metagenomics reveals metabolic interactions within the superorganism composed of flagellate Streblomastix strix and complex community of Bacteroidetes bacteria on its surface.</title>
        <authorList>
            <person name="Treitli S.C."/>
            <person name="Kolisko M."/>
            <person name="Husnik F."/>
            <person name="Keeling P."/>
            <person name="Hampl V."/>
        </authorList>
    </citation>
    <scope>NUCLEOTIDE SEQUENCE [LARGE SCALE GENOMIC DNA]</scope>
    <source>
        <strain evidence="3">ST1C</strain>
    </source>
</reference>
<protein>
    <recommendedName>
        <fullName evidence="2">Protein kinase domain-containing protein</fullName>
    </recommendedName>
</protein>
<dbReference type="EMBL" id="SNRW01000881">
    <property type="protein sequence ID" value="KAA6398794.1"/>
    <property type="molecule type" value="Genomic_DNA"/>
</dbReference>
<proteinExistence type="predicted"/>
<feature type="domain" description="Protein kinase" evidence="2">
    <location>
        <begin position="18"/>
        <end position="298"/>
    </location>
</feature>
<dbReference type="GO" id="GO:0004672">
    <property type="term" value="F:protein kinase activity"/>
    <property type="evidence" value="ECO:0007669"/>
    <property type="project" value="InterPro"/>
</dbReference>
<name>A0A5J4WUT7_9EUKA</name>
<dbReference type="InterPro" id="IPR050235">
    <property type="entry name" value="CK1_Ser-Thr_kinase"/>
</dbReference>
<feature type="region of interest" description="Disordered" evidence="1">
    <location>
        <begin position="457"/>
        <end position="477"/>
    </location>
</feature>
<dbReference type="AlphaFoldDB" id="A0A5J4WUT7"/>
<evidence type="ECO:0000256" key="1">
    <source>
        <dbReference type="SAM" id="MobiDB-lite"/>
    </source>
</evidence>
<dbReference type="Gene3D" id="1.10.510.10">
    <property type="entry name" value="Transferase(Phosphotransferase) domain 1"/>
    <property type="match status" value="1"/>
</dbReference>
<accession>A0A5J4WUT7</accession>